<evidence type="ECO:0000313" key="2">
    <source>
        <dbReference type="EMBL" id="JAH96754.1"/>
    </source>
</evidence>
<sequence length="133" mass="15739">MVKIVVFGQTCHFFPHTQIYSSEQATPFHNSNEFHVFLKITNHACWKLSNAWESTRPTPYNPVQPDAIALQLQIYFYDLLEVYIFMHICGIYNYIFYLTVLLFNFKLIICLKNLDYTRSLQVLPVSMHLQNLL</sequence>
<dbReference type="EMBL" id="GBXM01011823">
    <property type="protein sequence ID" value="JAH96754.1"/>
    <property type="molecule type" value="Transcribed_RNA"/>
</dbReference>
<keyword evidence="1" id="KW-0472">Membrane</keyword>
<keyword evidence="1" id="KW-0812">Transmembrane</keyword>
<dbReference type="AlphaFoldDB" id="A0A0E9X2F5"/>
<accession>A0A0E9X2F5</accession>
<name>A0A0E9X2F5_ANGAN</name>
<organism evidence="2">
    <name type="scientific">Anguilla anguilla</name>
    <name type="common">European freshwater eel</name>
    <name type="synonym">Muraena anguilla</name>
    <dbReference type="NCBI Taxonomy" id="7936"/>
    <lineage>
        <taxon>Eukaryota</taxon>
        <taxon>Metazoa</taxon>
        <taxon>Chordata</taxon>
        <taxon>Craniata</taxon>
        <taxon>Vertebrata</taxon>
        <taxon>Euteleostomi</taxon>
        <taxon>Actinopterygii</taxon>
        <taxon>Neopterygii</taxon>
        <taxon>Teleostei</taxon>
        <taxon>Anguilliformes</taxon>
        <taxon>Anguillidae</taxon>
        <taxon>Anguilla</taxon>
    </lineage>
</organism>
<keyword evidence="1" id="KW-1133">Transmembrane helix</keyword>
<evidence type="ECO:0000256" key="1">
    <source>
        <dbReference type="SAM" id="Phobius"/>
    </source>
</evidence>
<protein>
    <submittedName>
        <fullName evidence="2">Uncharacterized protein</fullName>
    </submittedName>
</protein>
<reference evidence="2" key="1">
    <citation type="submission" date="2014-11" db="EMBL/GenBank/DDBJ databases">
        <authorList>
            <person name="Amaro Gonzalez C."/>
        </authorList>
    </citation>
    <scope>NUCLEOTIDE SEQUENCE</scope>
</reference>
<proteinExistence type="predicted"/>
<feature type="transmembrane region" description="Helical" evidence="1">
    <location>
        <begin position="82"/>
        <end position="103"/>
    </location>
</feature>
<reference evidence="2" key="2">
    <citation type="journal article" date="2015" name="Fish Shellfish Immunol.">
        <title>Early steps in the European eel (Anguilla anguilla)-Vibrio vulnificus interaction in the gills: Role of the RtxA13 toxin.</title>
        <authorList>
            <person name="Callol A."/>
            <person name="Pajuelo D."/>
            <person name="Ebbesson L."/>
            <person name="Teles M."/>
            <person name="MacKenzie S."/>
            <person name="Amaro C."/>
        </authorList>
    </citation>
    <scope>NUCLEOTIDE SEQUENCE</scope>
</reference>